<sequence>MTIAKLFLTFAAFTVLFTNQSEADQSKEAFKPMERPYQRVRNAKIQGITIAQNGPNVLAITRGGLEQRFRDINIQGIGIAQNGANFMITGRRRLSKKVPNISIQGIGIAQQGANVLAIVEK</sequence>
<feature type="signal peptide" evidence="1">
    <location>
        <begin position="1"/>
        <end position="23"/>
    </location>
</feature>
<protein>
    <submittedName>
        <fullName evidence="2">Uncharacterized protein</fullName>
    </submittedName>
</protein>
<evidence type="ECO:0000313" key="2">
    <source>
        <dbReference type="EMBL" id="CAD7090888.1"/>
    </source>
</evidence>
<keyword evidence="1" id="KW-0732">Signal</keyword>
<gene>
    <name evidence="2" type="ORF">HERILL_LOCUS13344</name>
</gene>
<keyword evidence="3" id="KW-1185">Reference proteome</keyword>
<accession>A0A7R8Z0C9</accession>
<dbReference type="OMA" id="AQNGANF"/>
<dbReference type="InParanoid" id="A0A7R8Z0C9"/>
<evidence type="ECO:0000313" key="3">
    <source>
        <dbReference type="Proteomes" id="UP000594454"/>
    </source>
</evidence>
<evidence type="ECO:0000256" key="1">
    <source>
        <dbReference type="SAM" id="SignalP"/>
    </source>
</evidence>
<feature type="chain" id="PRO_5030875041" evidence="1">
    <location>
        <begin position="24"/>
        <end position="121"/>
    </location>
</feature>
<dbReference type="Proteomes" id="UP000594454">
    <property type="component" value="Chromosome 5"/>
</dbReference>
<proteinExistence type="predicted"/>
<organism evidence="2 3">
    <name type="scientific">Hermetia illucens</name>
    <name type="common">Black soldier fly</name>
    <dbReference type="NCBI Taxonomy" id="343691"/>
    <lineage>
        <taxon>Eukaryota</taxon>
        <taxon>Metazoa</taxon>
        <taxon>Ecdysozoa</taxon>
        <taxon>Arthropoda</taxon>
        <taxon>Hexapoda</taxon>
        <taxon>Insecta</taxon>
        <taxon>Pterygota</taxon>
        <taxon>Neoptera</taxon>
        <taxon>Endopterygota</taxon>
        <taxon>Diptera</taxon>
        <taxon>Brachycera</taxon>
        <taxon>Stratiomyomorpha</taxon>
        <taxon>Stratiomyidae</taxon>
        <taxon>Hermetiinae</taxon>
        <taxon>Hermetia</taxon>
    </lineage>
</organism>
<dbReference type="EMBL" id="LR899013">
    <property type="protein sequence ID" value="CAD7090888.1"/>
    <property type="molecule type" value="Genomic_DNA"/>
</dbReference>
<dbReference type="AlphaFoldDB" id="A0A7R8Z0C9"/>
<reference evidence="2 3" key="1">
    <citation type="submission" date="2020-11" db="EMBL/GenBank/DDBJ databases">
        <authorList>
            <person name="Wallbank WR R."/>
            <person name="Pardo Diaz C."/>
            <person name="Kozak K."/>
            <person name="Martin S."/>
            <person name="Jiggins C."/>
            <person name="Moest M."/>
            <person name="Warren A I."/>
            <person name="Generalovic N T."/>
            <person name="Byers J.R.P. K."/>
            <person name="Montejo-Kovacevich G."/>
            <person name="Yen C E."/>
        </authorList>
    </citation>
    <scope>NUCLEOTIDE SEQUENCE [LARGE SCALE GENOMIC DNA]</scope>
</reference>
<name>A0A7R8Z0C9_HERIL</name>
<dbReference type="OrthoDB" id="7410372at2759"/>